<evidence type="ECO:0000256" key="1">
    <source>
        <dbReference type="SAM" id="MobiDB-lite"/>
    </source>
</evidence>
<evidence type="ECO:0000313" key="5">
    <source>
        <dbReference type="Proteomes" id="UP001324287"/>
    </source>
</evidence>
<accession>A0ABZ1AV50</accession>
<evidence type="ECO:0000259" key="3">
    <source>
        <dbReference type="Pfam" id="PF06724"/>
    </source>
</evidence>
<feature type="compositionally biased region" description="Basic residues" evidence="1">
    <location>
        <begin position="108"/>
        <end position="118"/>
    </location>
</feature>
<dbReference type="Pfam" id="PF06724">
    <property type="entry name" value="DUF1206"/>
    <property type="match status" value="1"/>
</dbReference>
<feature type="compositionally biased region" description="Low complexity" evidence="1">
    <location>
        <begin position="87"/>
        <end position="107"/>
    </location>
</feature>
<evidence type="ECO:0000256" key="2">
    <source>
        <dbReference type="SAM" id="Phobius"/>
    </source>
</evidence>
<dbReference type="EMBL" id="CP141261">
    <property type="protein sequence ID" value="WRL62324.1"/>
    <property type="molecule type" value="Genomic_DNA"/>
</dbReference>
<keyword evidence="2" id="KW-0472">Membrane</keyword>
<evidence type="ECO:0000313" key="4">
    <source>
        <dbReference type="EMBL" id="WRL62324.1"/>
    </source>
</evidence>
<feature type="domain" description="DUF1206" evidence="3">
    <location>
        <begin position="2"/>
        <end position="58"/>
    </location>
</feature>
<keyword evidence="2" id="KW-0812">Transmembrane</keyword>
<feature type="region of interest" description="Disordered" evidence="1">
    <location>
        <begin position="76"/>
        <end position="118"/>
    </location>
</feature>
<keyword evidence="2" id="KW-1133">Transmembrane helix</keyword>
<proteinExistence type="predicted"/>
<organism evidence="4 5">
    <name type="scientific">Blastococcus brunescens</name>
    <dbReference type="NCBI Taxonomy" id="1564165"/>
    <lineage>
        <taxon>Bacteria</taxon>
        <taxon>Bacillati</taxon>
        <taxon>Actinomycetota</taxon>
        <taxon>Actinomycetes</taxon>
        <taxon>Geodermatophilales</taxon>
        <taxon>Geodermatophilaceae</taxon>
        <taxon>Blastococcus</taxon>
    </lineage>
</organism>
<dbReference type="RefSeq" id="WP_324273679.1">
    <property type="nucleotide sequence ID" value="NZ_CP141261.1"/>
</dbReference>
<protein>
    <submittedName>
        <fullName evidence="4">DUF1206 domain-containing protein</fullName>
    </submittedName>
</protein>
<name>A0ABZ1AV50_9ACTN</name>
<sequence length="118" mass="12116">MLGGTALLFAAGAGYEADERLQELTDDTLLIPGGAALVVVVALGVIAVGLYTLVRGFTAGFMRDIDLPAAPDRWEPLIEGSAGSGTSPRASRSAWSACCSGGRPSRPTSRRRPASTAP</sequence>
<dbReference type="Proteomes" id="UP001324287">
    <property type="component" value="Chromosome"/>
</dbReference>
<dbReference type="InterPro" id="IPR009597">
    <property type="entry name" value="DUF1206"/>
</dbReference>
<feature type="transmembrane region" description="Helical" evidence="2">
    <location>
        <begin position="29"/>
        <end position="54"/>
    </location>
</feature>
<gene>
    <name evidence="4" type="ORF">U6N30_20115</name>
</gene>
<keyword evidence="5" id="KW-1185">Reference proteome</keyword>
<reference evidence="4 5" key="1">
    <citation type="submission" date="2023-12" db="EMBL/GenBank/DDBJ databases">
        <title>Blastococcus brunescens sp. nov., an actonobacterium isolated from sandstone collected in sahara desert.</title>
        <authorList>
            <person name="Gtari M."/>
            <person name="Ghodhbane F."/>
        </authorList>
    </citation>
    <scope>NUCLEOTIDE SEQUENCE [LARGE SCALE GENOMIC DNA]</scope>
    <source>
        <strain evidence="4 5">BMG 8361</strain>
    </source>
</reference>